<evidence type="ECO:0000256" key="1">
    <source>
        <dbReference type="SAM" id="MobiDB-lite"/>
    </source>
</evidence>
<evidence type="ECO:0000313" key="4">
    <source>
        <dbReference type="Proteomes" id="UP000000268"/>
    </source>
</evidence>
<organism evidence="3 4">
    <name type="scientific">Acaryochloris marina (strain MBIC 11017)</name>
    <dbReference type="NCBI Taxonomy" id="329726"/>
    <lineage>
        <taxon>Bacteria</taxon>
        <taxon>Bacillati</taxon>
        <taxon>Cyanobacteriota</taxon>
        <taxon>Cyanophyceae</taxon>
        <taxon>Acaryochloridales</taxon>
        <taxon>Acaryochloridaceae</taxon>
        <taxon>Acaryochloris</taxon>
    </lineage>
</organism>
<proteinExistence type="predicted"/>
<protein>
    <submittedName>
        <fullName evidence="3">Conserved domain protein</fullName>
    </submittedName>
</protein>
<dbReference type="STRING" id="329726.AM1_5217"/>
<dbReference type="Pfam" id="PF24595">
    <property type="entry name" value="DUF7619"/>
    <property type="match status" value="1"/>
</dbReference>
<evidence type="ECO:0000313" key="3">
    <source>
        <dbReference type="EMBL" id="ABW30179.1"/>
    </source>
</evidence>
<accession>B0C9N1</accession>
<dbReference type="HOGENOM" id="CLU_345040_0_0_3"/>
<name>B0C9N1_ACAM1</name>
<dbReference type="PANTHER" id="PTHR34819:SF3">
    <property type="entry name" value="CELL SURFACE PROTEIN"/>
    <property type="match status" value="1"/>
</dbReference>
<dbReference type="InterPro" id="IPR051172">
    <property type="entry name" value="Chlamydia_OmcB"/>
</dbReference>
<dbReference type="eggNOG" id="COG2304">
    <property type="taxonomic scope" value="Bacteria"/>
</dbReference>
<dbReference type="PANTHER" id="PTHR34819">
    <property type="entry name" value="LARGE CYSTEINE-RICH PERIPLASMIC PROTEIN OMCB"/>
    <property type="match status" value="1"/>
</dbReference>
<evidence type="ECO:0000259" key="2">
    <source>
        <dbReference type="Pfam" id="PF24595"/>
    </source>
</evidence>
<dbReference type="eggNOG" id="COG1361">
    <property type="taxonomic scope" value="Bacteria"/>
</dbReference>
<sequence length="819" mass="86597">MFPCSSIQKVLASKSPLTKKGKNLRPWLTRLLVTAATTSLAFFPTAAQAQRTFTTRNAFQLRGRTTIFGNPVTTCSTTVGPNSGNCTTAQQTTSTPGNNGLLTNNAYWMDYVDIDSDIDTFNSSSATYNFPTGNPGFQIVWAGLYWAGDTSQGGTFNGNPVGVEAPTPSNRGQMLLKIPGSSIYQTINATTLDVISSTRYSAFADVTSLVQSGGSGTYTGANIQTGKGEDRYGGWALIVVYADDTEILRSMTIFDGFQGVGSSSPLTTTISGFLTPNAGPFESSIGAFISEGDVGFFGDQFLIDGDGNNSDGDATDQPFVNVSDSENPASNFFNSSSSLFETRIGTSTNVNTPDGKMLGPIGRNPAFPNLLAMDIDIVEAEDNSGTAIMQNNATEAGLQFTSQGDVYYPTAFFFSVEVFQPVLTQNFTKTVTDVNGGDLNPGDILEYTITYQNTGNDNATDVVLTDAIPANTTYEAGSLRILTDPDPGITTPLTQTDTLNDDRAEFDSTNNRVVFRSGIGADNTNGGNVPFDDPNVAGAVDDTVSVSFRVRVDSGITTFPTTISNQAVIDYVGEFSGTPFTGNSDDPTTPSEPDDPTDIDVVEPTDPNLILIKRITRINGVTTNGAVDLDVYIDDVNSPYDDNVDEVPPFAAQPDPNQDDTTNWPDADSLNGPDDYLKGVIDAGEVQPGDEIEYTIYFLSTGGVPARTVQLCDRVPAFQTFVLDAYNAEAPAPSGGVGASRGILVDYNNSVLAYTNDGDGDTAQFYPPGSTLPAACNGSPAQSEDNGAIVVDLGDLPQATGPGNPATSYGAVRFRATVK</sequence>
<dbReference type="Gene3D" id="2.60.40.740">
    <property type="match status" value="1"/>
</dbReference>
<feature type="region of interest" description="Disordered" evidence="1">
    <location>
        <begin position="578"/>
        <end position="600"/>
    </location>
</feature>
<dbReference type="OrthoDB" id="6074739at2"/>
<dbReference type="InterPro" id="IPR047589">
    <property type="entry name" value="DUF11_rpt"/>
</dbReference>
<gene>
    <name evidence="3" type="ordered locus">AM1_5217</name>
</gene>
<reference evidence="3 4" key="1">
    <citation type="journal article" date="2008" name="Proc. Natl. Acad. Sci. U.S.A.">
        <title>Niche adaptation and genome expansion in the chlorophyll d-producing cyanobacterium Acaryochloris marina.</title>
        <authorList>
            <person name="Swingley W.D."/>
            <person name="Chen M."/>
            <person name="Cheung P.C."/>
            <person name="Conrad A.L."/>
            <person name="Dejesa L.C."/>
            <person name="Hao J."/>
            <person name="Honchak B.M."/>
            <person name="Karbach L.E."/>
            <person name="Kurdoglu A."/>
            <person name="Lahiri S."/>
            <person name="Mastrian S.D."/>
            <person name="Miyashita H."/>
            <person name="Page L."/>
            <person name="Ramakrishna P."/>
            <person name="Satoh S."/>
            <person name="Sattley W.M."/>
            <person name="Shimada Y."/>
            <person name="Taylor H.L."/>
            <person name="Tomo T."/>
            <person name="Tsuchiya T."/>
            <person name="Wang Z.T."/>
            <person name="Raymond J."/>
            <person name="Mimuro M."/>
            <person name="Blankenship R.E."/>
            <person name="Touchman J.W."/>
        </authorList>
    </citation>
    <scope>NUCLEOTIDE SEQUENCE [LARGE SCALE GENOMIC DNA]</scope>
    <source>
        <strain evidence="4">MBIC 11017</strain>
    </source>
</reference>
<feature type="domain" description="DUF7619" evidence="2">
    <location>
        <begin position="442"/>
        <end position="484"/>
    </location>
</feature>
<dbReference type="AlphaFoldDB" id="B0C9N1"/>
<dbReference type="NCBIfam" id="TIGR01451">
    <property type="entry name" value="B_ant_repeat"/>
    <property type="match status" value="2"/>
</dbReference>
<dbReference type="InterPro" id="IPR055353">
    <property type="entry name" value="DUF7619"/>
</dbReference>
<dbReference type="EMBL" id="CP000828">
    <property type="protein sequence ID" value="ABW30179.1"/>
    <property type="molecule type" value="Genomic_DNA"/>
</dbReference>
<keyword evidence="4" id="KW-1185">Reference proteome</keyword>
<dbReference type="Proteomes" id="UP000000268">
    <property type="component" value="Chromosome"/>
</dbReference>
<dbReference type="KEGG" id="amr:AM1_5217"/>